<accession>A0A0A9BTE2</accession>
<organism evidence="1">
    <name type="scientific">Arundo donax</name>
    <name type="common">Giant reed</name>
    <name type="synonym">Donax arundinaceus</name>
    <dbReference type="NCBI Taxonomy" id="35708"/>
    <lineage>
        <taxon>Eukaryota</taxon>
        <taxon>Viridiplantae</taxon>
        <taxon>Streptophyta</taxon>
        <taxon>Embryophyta</taxon>
        <taxon>Tracheophyta</taxon>
        <taxon>Spermatophyta</taxon>
        <taxon>Magnoliopsida</taxon>
        <taxon>Liliopsida</taxon>
        <taxon>Poales</taxon>
        <taxon>Poaceae</taxon>
        <taxon>PACMAD clade</taxon>
        <taxon>Arundinoideae</taxon>
        <taxon>Arundineae</taxon>
        <taxon>Arundo</taxon>
    </lineage>
</organism>
<dbReference type="AlphaFoldDB" id="A0A0A9BTE2"/>
<sequence>MEGLLLKIQRNMSLFQLCCGGCSSAVWKRSDR</sequence>
<reference evidence="1" key="2">
    <citation type="journal article" date="2015" name="Data Brief">
        <title>Shoot transcriptome of the giant reed, Arundo donax.</title>
        <authorList>
            <person name="Barrero R.A."/>
            <person name="Guerrero F.D."/>
            <person name="Moolhuijzen P."/>
            <person name="Goolsby J.A."/>
            <person name="Tidwell J."/>
            <person name="Bellgard S.E."/>
            <person name="Bellgard M.I."/>
        </authorList>
    </citation>
    <scope>NUCLEOTIDE SEQUENCE</scope>
    <source>
        <tissue evidence="1">Shoot tissue taken approximately 20 cm above the soil surface</tissue>
    </source>
</reference>
<protein>
    <submittedName>
        <fullName evidence="1">Uncharacterized protein</fullName>
    </submittedName>
</protein>
<reference evidence="1" key="1">
    <citation type="submission" date="2014-09" db="EMBL/GenBank/DDBJ databases">
        <authorList>
            <person name="Magalhaes I.L.F."/>
            <person name="Oliveira U."/>
            <person name="Santos F.R."/>
            <person name="Vidigal T.H.D.A."/>
            <person name="Brescovit A.D."/>
            <person name="Santos A.J."/>
        </authorList>
    </citation>
    <scope>NUCLEOTIDE SEQUENCE</scope>
    <source>
        <tissue evidence="1">Shoot tissue taken approximately 20 cm above the soil surface</tissue>
    </source>
</reference>
<evidence type="ECO:0000313" key="1">
    <source>
        <dbReference type="EMBL" id="JAD65468.1"/>
    </source>
</evidence>
<name>A0A0A9BTE2_ARUDO</name>
<dbReference type="EMBL" id="GBRH01232427">
    <property type="protein sequence ID" value="JAD65468.1"/>
    <property type="molecule type" value="Transcribed_RNA"/>
</dbReference>
<proteinExistence type="predicted"/>